<dbReference type="Gene3D" id="2.40.10.10">
    <property type="entry name" value="Trypsin-like serine proteases"/>
    <property type="match status" value="1"/>
</dbReference>
<comment type="caution">
    <text evidence="4">The sequence shown here is derived from an EMBL/GenBank/DDBJ whole genome shotgun (WGS) entry which is preliminary data.</text>
</comment>
<feature type="region of interest" description="Disordered" evidence="1">
    <location>
        <begin position="308"/>
        <end position="431"/>
    </location>
</feature>
<evidence type="ECO:0000256" key="3">
    <source>
        <dbReference type="SAM" id="SignalP"/>
    </source>
</evidence>
<organism evidence="4 5">
    <name type="scientific">Coemansia asiatica</name>
    <dbReference type="NCBI Taxonomy" id="1052880"/>
    <lineage>
        <taxon>Eukaryota</taxon>
        <taxon>Fungi</taxon>
        <taxon>Fungi incertae sedis</taxon>
        <taxon>Zoopagomycota</taxon>
        <taxon>Kickxellomycotina</taxon>
        <taxon>Kickxellomycetes</taxon>
        <taxon>Kickxellales</taxon>
        <taxon>Kickxellaceae</taxon>
        <taxon>Coemansia</taxon>
    </lineage>
</organism>
<dbReference type="InterPro" id="IPR043504">
    <property type="entry name" value="Peptidase_S1_PA_chymotrypsin"/>
</dbReference>
<keyword evidence="2" id="KW-1133">Transmembrane helix</keyword>
<dbReference type="AlphaFoldDB" id="A0A9W7XQC4"/>
<feature type="compositionally biased region" description="Polar residues" evidence="1">
    <location>
        <begin position="500"/>
        <end position="526"/>
    </location>
</feature>
<dbReference type="SUPFAM" id="SSF50494">
    <property type="entry name" value="Trypsin-like serine proteases"/>
    <property type="match status" value="1"/>
</dbReference>
<accession>A0A9W7XQC4</accession>
<sequence>MLTKCIVSALLYLSLVAVYPASNNTLGRRNIAYSKLANVRGGLLFKNSKQTSCEVGLISMKAGYIAASCFDYTSGTFIDRSVKYEVYLQDGTTKPLVVPLDPSDIHLHPNYKPSTLENNLAVIEFNKDTKDTYKAYIISDTFLIGNSAYVRRTIDTSTGQWNNIITTDLFGDRTKCGQYNGMYTSNQDQFSCTPALTTSMYNPSCKVPYGTLYTEGNDGLIALIGLHTFTVVDGNSLCQDSVTSFTYHTELWFLGEFATSVLGYPIDVMINYGPGTLPGTSLYTNNPADKVDMTGRSVISGDVYAKEPVVDNNKSDGNANPPVVATPKPDSASNSSNSSATNSNDSNNENNNNGNSSDNNNSNNENNGESQNGSASDDNQNNKSNNSQYPSGAEMVAPDIKSVMSESMGSVSKESTDKIANQQANSGNGGLNRTQSIIIGVVVSVVGVLLILVAFILYRLWKSKKSEKPWDPFAEANQHREAIFDLGGLDIDAVTPPPYSRNSRSSDSLNIGSNRVSRQSSIIKKE</sequence>
<feature type="compositionally biased region" description="Low complexity" evidence="1">
    <location>
        <begin position="330"/>
        <end position="391"/>
    </location>
</feature>
<dbReference type="InterPro" id="IPR009003">
    <property type="entry name" value="Peptidase_S1_PA"/>
</dbReference>
<feature type="region of interest" description="Disordered" evidence="1">
    <location>
        <begin position="494"/>
        <end position="526"/>
    </location>
</feature>
<dbReference type="Proteomes" id="UP001145021">
    <property type="component" value="Unassembled WGS sequence"/>
</dbReference>
<dbReference type="EMBL" id="JANBOH010000042">
    <property type="protein sequence ID" value="KAJ1646998.1"/>
    <property type="molecule type" value="Genomic_DNA"/>
</dbReference>
<proteinExistence type="predicted"/>
<feature type="compositionally biased region" description="Polar residues" evidence="1">
    <location>
        <begin position="404"/>
        <end position="431"/>
    </location>
</feature>
<gene>
    <name evidence="4" type="ORF">LPJ64_001575</name>
</gene>
<keyword evidence="2" id="KW-0812">Transmembrane</keyword>
<evidence type="ECO:0000256" key="2">
    <source>
        <dbReference type="SAM" id="Phobius"/>
    </source>
</evidence>
<evidence type="ECO:0000313" key="5">
    <source>
        <dbReference type="Proteomes" id="UP001145021"/>
    </source>
</evidence>
<reference evidence="4" key="1">
    <citation type="submission" date="2022-07" db="EMBL/GenBank/DDBJ databases">
        <title>Phylogenomic reconstructions and comparative analyses of Kickxellomycotina fungi.</title>
        <authorList>
            <person name="Reynolds N.K."/>
            <person name="Stajich J.E."/>
            <person name="Barry K."/>
            <person name="Grigoriev I.V."/>
            <person name="Crous P."/>
            <person name="Smith M.E."/>
        </authorList>
    </citation>
    <scope>NUCLEOTIDE SEQUENCE</scope>
    <source>
        <strain evidence="4">NBRC 105413</strain>
    </source>
</reference>
<protein>
    <submittedName>
        <fullName evidence="4">Uncharacterized protein</fullName>
    </submittedName>
</protein>
<feature type="signal peptide" evidence="3">
    <location>
        <begin position="1"/>
        <end position="20"/>
    </location>
</feature>
<keyword evidence="2" id="KW-0472">Membrane</keyword>
<evidence type="ECO:0000313" key="4">
    <source>
        <dbReference type="EMBL" id="KAJ1646998.1"/>
    </source>
</evidence>
<keyword evidence="3" id="KW-0732">Signal</keyword>
<keyword evidence="5" id="KW-1185">Reference proteome</keyword>
<evidence type="ECO:0000256" key="1">
    <source>
        <dbReference type="SAM" id="MobiDB-lite"/>
    </source>
</evidence>
<feature type="chain" id="PRO_5040813073" evidence="3">
    <location>
        <begin position="21"/>
        <end position="526"/>
    </location>
</feature>
<name>A0A9W7XQC4_9FUNG</name>
<feature type="transmembrane region" description="Helical" evidence="2">
    <location>
        <begin position="437"/>
        <end position="458"/>
    </location>
</feature>